<feature type="region of interest" description="Disordered" evidence="10">
    <location>
        <begin position="920"/>
        <end position="1024"/>
    </location>
</feature>
<dbReference type="Gene3D" id="3.30.450.20">
    <property type="entry name" value="PAS domain"/>
    <property type="match status" value="1"/>
</dbReference>
<dbReference type="Gene3D" id="1.10.510.10">
    <property type="entry name" value="Transferase(Phosphotransferase) domain 1"/>
    <property type="match status" value="2"/>
</dbReference>
<dbReference type="InterPro" id="IPR011006">
    <property type="entry name" value="CheY-like_superfamily"/>
</dbReference>
<sequence>MAGDGTQNVQYLTPPVVNALRQEARSVDPKKHPIIRALSDNDIRDERADLKEAAEQTLNVIVDLDLQGRVKWVSPSWKQVVGTAPDTIEGRMISDVLVDNQNAFSDAIESLKGDDSRSRFIRVSVQMGPDSALKFSPEPQALSTEPTDDAGGSKESPAELEEQGQDILNLEGQGIMVYDRTAEGVAHTMWMLRPFSKPREVTIDLPSSLVESLGVGAEVLANYLTVLAEAAANEPDQSKHPAPEPILCRICERQITPWWFEKHSDLCLQEHQAEMDVQIAQENLNEHRHAIVKVLDALEARQGRPTTLRDGGSPQLPQPEYKGLPIGPSPVASTPSSGSTSTSSSAPATPPRSRDQSVSGTSHSRARSFAVRRPLARVVELILDLCDTALEINMPVLRESRGDNGDEFRTMSPQSESRVSQVLQWQSPSSNTLEQEQGIAALCMDTEQVSRAKVDAVVRHRRIVEYAERIRIEYTVLVEECITAALRKAQRIAAGQLSDSSSSEDDVSPEDTSIDTVAPTSSSLLQNASRESDPLPPVSTLTMTIRNAPDRFQSGHSSEGKSPSVAVSTGSSSPMECPTPRSYKSAAGLLGTSQPSRRGISLMDIDLGEQSDSSIVSSTVPGAMRTDSPASDRSMERKRRSLVLPGLSGSPRRQHSPARTSGPHSPLRMPKPRLSTGADSLSSPIVSPSSNLGELALHHYRHHRRQSSTTSSDMPRPPVSPHLTTASQPQPRPAPPSIKDFEIIKPISKGAFGSVYLSKKKTTGEYYAIKVLKKADMVAKNQVTNVKAERAIMMWQGESDFVAKLYWTFSSKDYLYLVMEYLNGGDCASLVKILGGLPEDWAKKYIAEVVLGVEHLHSRGIVHRDLKPDNLLIDQKGHLKLTDFGLSRMGLVGRQKRVLKSLNEQAVDLLKQGPFPRATSITSSRSASFDFQGSGSPGSTPIITPDVAGSMPQPSYFSLNQGGLSRQTSRRASGYRSDSGGSENLNSIFRTLSLNDGGETQGAMLVPPPPPSDSAHDEEGQSELAESPYMHPLQPTHSNSIPNGTPPQQTMMPPLMALFDPEDHNRRFVGTPDYLAPETINGVGQDEMSDWWSLGCIMFEFLFGYPPFNAPTPDEVFANILNRRINWPDEIEELASPEAVDLMNKLMTIGPRERMGSNTEEKYPNGGAEIRNHSWFADVNWDTLLEDKAQFVPNLENPEDTEYFDTRGATLQAFTEEDESSPQPPVITTGSYIDRPHDALYKVRSQVNSIKRPLMPLHIPPHVRESRSRRLSEPSLADDFGNFAFKNLPMLEKANKDVIQKLRQEALQAQQRQYNHTATQQPPPAQTQAPAQAQGPSPPSSGPSLEGSPLPMSLQRTMSQSKGNNRPASPSALSQANSSSPSRPSQPSSPLLVQFSTGHNHERRKTSGSSSTTNSHQSSGSFQPTSADQTRVANNNKLGSAASSPIKPGRVGTHSPDKTASGQQRHGSAPATRARSQTIGSQDGDLSSSLARETYVAGHHKRRSQLFDVSPSSSDNEDPRAKALLKVQRRRQSSRRLSQINFADGPFFRPLDILICEDHPISRLVMERLFEKLRCRTITATNGAEAARYALSEVQFDIIMTEFKLPQVNGADVARMIRETRSANRHTPIIAVTSYLKDLPETHHFDTLIEKPPTLTKLTEVLCKFCQWKPPPKDYNPSMFTSSTLRHTPPVQVEHSPSSTVSSSGFALVPSSSYRGSSREDSIGSSYFGDLDSIKAEDIPVIVSRQIDDWGQNSGGLGISDDSTTIQESADSEIKAQNTVPFPSLPHTPSSPPPTLSPEGMITPRKQRSSEAIRAKRESLERKRYEGAESGDDEDEELGNLQPRAQSPRSRSNRPGSKLGIEMMRTNSRGSVVSTSEDAFKKDVRERSRSGGSDDVAERGDVTVKSSRSSLESKLEEFSIPEDAILPSIEDDLSPKNTPSPLALASRSMLLSPGSKPPFSRYITEIYKKADSEAGPGSPRRGQITPPIFFPGRAEQNISETYPVTPPIILSGGSSDARLSESSPTPFPDSDVTPRPMHTPCPNVDAEHTPRQGR</sequence>
<proteinExistence type="predicted"/>
<feature type="compositionally biased region" description="Pro residues" evidence="10">
    <location>
        <begin position="1783"/>
        <end position="1796"/>
    </location>
</feature>
<dbReference type="EMBL" id="JBFXLS010000092">
    <property type="protein sequence ID" value="KAL2817438.1"/>
    <property type="molecule type" value="Genomic_DNA"/>
</dbReference>
<evidence type="ECO:0000256" key="3">
    <source>
        <dbReference type="ARBA" id="ARBA00022679"/>
    </source>
</evidence>
<evidence type="ECO:0000256" key="9">
    <source>
        <dbReference type="PROSITE-ProRule" id="PRU00169"/>
    </source>
</evidence>
<evidence type="ECO:0000256" key="5">
    <source>
        <dbReference type="ARBA" id="ARBA00022777"/>
    </source>
</evidence>
<feature type="compositionally biased region" description="Low complexity" evidence="10">
    <location>
        <begin position="680"/>
        <end position="690"/>
    </location>
</feature>
<dbReference type="InterPro" id="IPR008271">
    <property type="entry name" value="Ser/Thr_kinase_AS"/>
</dbReference>
<feature type="domain" description="Response regulatory" evidence="12">
    <location>
        <begin position="1552"/>
        <end position="1666"/>
    </location>
</feature>
<dbReference type="InterPro" id="IPR000961">
    <property type="entry name" value="AGC-kinase_C"/>
</dbReference>
<feature type="region of interest" description="Disordered" evidence="10">
    <location>
        <begin position="611"/>
        <end position="738"/>
    </location>
</feature>
<comment type="catalytic activity">
    <reaction evidence="7">
        <text>L-threonyl-[protein] + ATP = O-phospho-L-threonyl-[protein] + ADP + H(+)</text>
        <dbReference type="Rhea" id="RHEA:46608"/>
        <dbReference type="Rhea" id="RHEA-COMP:11060"/>
        <dbReference type="Rhea" id="RHEA-COMP:11605"/>
        <dbReference type="ChEBI" id="CHEBI:15378"/>
        <dbReference type="ChEBI" id="CHEBI:30013"/>
        <dbReference type="ChEBI" id="CHEBI:30616"/>
        <dbReference type="ChEBI" id="CHEBI:61977"/>
        <dbReference type="ChEBI" id="CHEBI:456216"/>
        <dbReference type="EC" id="2.7.11.1"/>
    </reaction>
</comment>
<feature type="compositionally biased region" description="Low complexity" evidence="10">
    <location>
        <begin position="1342"/>
        <end position="1354"/>
    </location>
</feature>
<evidence type="ECO:0000256" key="4">
    <source>
        <dbReference type="ARBA" id="ARBA00022741"/>
    </source>
</evidence>
<feature type="domain" description="AGC-kinase C-terminal" evidence="14">
    <location>
        <begin position="1177"/>
        <end position="1295"/>
    </location>
</feature>
<dbReference type="SUPFAM" id="SSF52172">
    <property type="entry name" value="CheY-like"/>
    <property type="match status" value="1"/>
</dbReference>
<feature type="compositionally biased region" description="Polar residues" evidence="10">
    <location>
        <begin position="514"/>
        <end position="529"/>
    </location>
</feature>
<comment type="caution">
    <text evidence="9">Lacks conserved residue(s) required for the propagation of feature annotation.</text>
</comment>
<gene>
    <name evidence="15" type="ORF">BDW59DRAFT_133033</name>
</gene>
<feature type="compositionally biased region" description="Polar residues" evidence="10">
    <location>
        <begin position="979"/>
        <end position="994"/>
    </location>
</feature>
<feature type="compositionally biased region" description="Polar residues" evidence="10">
    <location>
        <begin position="1474"/>
        <end position="1491"/>
    </location>
</feature>
<evidence type="ECO:0000256" key="1">
    <source>
        <dbReference type="ARBA" id="ARBA00012513"/>
    </source>
</evidence>
<keyword evidence="6" id="KW-0067">ATP-binding</keyword>
<dbReference type="PANTHER" id="PTHR24356">
    <property type="entry name" value="SERINE/THREONINE-PROTEIN KINASE"/>
    <property type="match status" value="1"/>
</dbReference>
<evidence type="ECO:0000259" key="14">
    <source>
        <dbReference type="PROSITE" id="PS51285"/>
    </source>
</evidence>
<comment type="catalytic activity">
    <reaction evidence="8">
        <text>L-seryl-[protein] + ATP = O-phospho-L-seryl-[protein] + ADP + H(+)</text>
        <dbReference type="Rhea" id="RHEA:17989"/>
        <dbReference type="Rhea" id="RHEA-COMP:9863"/>
        <dbReference type="Rhea" id="RHEA-COMP:11604"/>
        <dbReference type="ChEBI" id="CHEBI:15378"/>
        <dbReference type="ChEBI" id="CHEBI:29999"/>
        <dbReference type="ChEBI" id="CHEBI:30616"/>
        <dbReference type="ChEBI" id="CHEBI:83421"/>
        <dbReference type="ChEBI" id="CHEBI:456216"/>
        <dbReference type="EC" id="2.7.11.1"/>
    </reaction>
</comment>
<dbReference type="PROSITE" id="PS50110">
    <property type="entry name" value="RESPONSE_REGULATORY"/>
    <property type="match status" value="1"/>
</dbReference>
<dbReference type="EC" id="2.7.11.1" evidence="1"/>
<feature type="region of interest" description="Disordered" evidence="10">
    <location>
        <begin position="1688"/>
        <end position="1721"/>
    </location>
</feature>
<feature type="compositionally biased region" description="Polar residues" evidence="10">
    <location>
        <begin position="611"/>
        <end position="620"/>
    </location>
</feature>
<dbReference type="SUPFAM" id="SSF56112">
    <property type="entry name" value="Protein kinase-like (PK-like)"/>
    <property type="match status" value="1"/>
</dbReference>
<feature type="domain" description="Protein kinase" evidence="11">
    <location>
        <begin position="741"/>
        <end position="1176"/>
    </location>
</feature>
<dbReference type="Proteomes" id="UP001610335">
    <property type="component" value="Unassembled WGS sequence"/>
</dbReference>
<keyword evidence="4" id="KW-0547">Nucleotide-binding</keyword>
<dbReference type="SMART" id="SM00220">
    <property type="entry name" value="S_TKc"/>
    <property type="match status" value="1"/>
</dbReference>
<feature type="compositionally biased region" description="Basic and acidic residues" evidence="10">
    <location>
        <begin position="2045"/>
        <end position="2054"/>
    </location>
</feature>
<dbReference type="Pfam" id="PF00072">
    <property type="entry name" value="Response_reg"/>
    <property type="match status" value="1"/>
</dbReference>
<dbReference type="InterPro" id="IPR001789">
    <property type="entry name" value="Sig_transdc_resp-reg_receiver"/>
</dbReference>
<dbReference type="Pfam" id="PF00069">
    <property type="entry name" value="Pkinase"/>
    <property type="match status" value="2"/>
</dbReference>
<feature type="domain" description="PAS" evidence="13">
    <location>
        <begin position="46"/>
        <end position="91"/>
    </location>
</feature>
<feature type="compositionally biased region" description="Low complexity" evidence="10">
    <location>
        <begin position="562"/>
        <end position="574"/>
    </location>
</feature>
<feature type="compositionally biased region" description="Basic and acidic residues" evidence="10">
    <location>
        <begin position="1808"/>
        <end position="1827"/>
    </location>
</feature>
<dbReference type="PANTHER" id="PTHR24356:SF1">
    <property type="entry name" value="SERINE_THREONINE-PROTEIN KINASE GREATWALL"/>
    <property type="match status" value="1"/>
</dbReference>
<feature type="compositionally biased region" description="Polar residues" evidence="10">
    <location>
        <begin position="1865"/>
        <end position="1877"/>
    </location>
</feature>
<feature type="compositionally biased region" description="Polar residues" evidence="10">
    <location>
        <begin position="1422"/>
        <end position="1443"/>
    </location>
</feature>
<dbReference type="PROSITE" id="PS50112">
    <property type="entry name" value="PAS"/>
    <property type="match status" value="1"/>
</dbReference>
<dbReference type="Gene3D" id="3.40.50.2300">
    <property type="match status" value="1"/>
</dbReference>
<feature type="region of interest" description="Disordered" evidence="10">
    <location>
        <begin position="1750"/>
        <end position="1915"/>
    </location>
</feature>
<accession>A0ABR4HRW1</accession>
<feature type="region of interest" description="Disordered" evidence="10">
    <location>
        <begin position="494"/>
        <end position="597"/>
    </location>
</feature>
<dbReference type="CDD" id="cd17546">
    <property type="entry name" value="REC_hyHK_CKI1_RcsC-like"/>
    <property type="match status" value="1"/>
</dbReference>
<keyword evidence="5" id="KW-0418">Kinase</keyword>
<evidence type="ECO:0000256" key="7">
    <source>
        <dbReference type="ARBA" id="ARBA00047899"/>
    </source>
</evidence>
<feature type="compositionally biased region" description="Polar residues" evidence="10">
    <location>
        <begin position="1355"/>
        <end position="1366"/>
    </location>
</feature>
<feature type="compositionally biased region" description="Polar residues" evidence="10">
    <location>
        <begin position="929"/>
        <end position="942"/>
    </location>
</feature>
<dbReference type="CDD" id="cd05611">
    <property type="entry name" value="STKc_Rim15_like"/>
    <property type="match status" value="1"/>
</dbReference>
<evidence type="ECO:0000313" key="16">
    <source>
        <dbReference type="Proteomes" id="UP001610335"/>
    </source>
</evidence>
<comment type="caution">
    <text evidence="15">The sequence shown here is derived from an EMBL/GenBank/DDBJ whole genome shotgun (WGS) entry which is preliminary data.</text>
</comment>
<dbReference type="InterPro" id="IPR011009">
    <property type="entry name" value="Kinase-like_dom_sf"/>
</dbReference>
<feature type="region of interest" description="Disordered" evidence="10">
    <location>
        <begin position="131"/>
        <end position="162"/>
    </location>
</feature>
<evidence type="ECO:0000313" key="15">
    <source>
        <dbReference type="EMBL" id="KAL2817438.1"/>
    </source>
</evidence>
<protein>
    <recommendedName>
        <fullName evidence="1">non-specific serine/threonine protein kinase</fullName>
        <ecNumber evidence="1">2.7.11.1</ecNumber>
    </recommendedName>
</protein>
<organism evidence="15 16">
    <name type="scientific">Aspergillus cavernicola</name>
    <dbReference type="NCBI Taxonomy" id="176166"/>
    <lineage>
        <taxon>Eukaryota</taxon>
        <taxon>Fungi</taxon>
        <taxon>Dikarya</taxon>
        <taxon>Ascomycota</taxon>
        <taxon>Pezizomycotina</taxon>
        <taxon>Eurotiomycetes</taxon>
        <taxon>Eurotiomycetidae</taxon>
        <taxon>Eurotiales</taxon>
        <taxon>Aspergillaceae</taxon>
        <taxon>Aspergillus</taxon>
        <taxon>Aspergillus subgen. Nidulantes</taxon>
    </lineage>
</organism>
<feature type="compositionally biased region" description="Polar residues" evidence="10">
    <location>
        <begin position="952"/>
        <end position="971"/>
    </location>
</feature>
<feature type="compositionally biased region" description="Basic and acidic residues" evidence="10">
    <location>
        <begin position="1878"/>
        <end position="1889"/>
    </location>
</feature>
<evidence type="ECO:0000256" key="2">
    <source>
        <dbReference type="ARBA" id="ARBA00022527"/>
    </source>
</evidence>
<dbReference type="PROSITE" id="PS50011">
    <property type="entry name" value="PROTEIN_KINASE_DOM"/>
    <property type="match status" value="1"/>
</dbReference>
<evidence type="ECO:0000259" key="13">
    <source>
        <dbReference type="PROSITE" id="PS50112"/>
    </source>
</evidence>
<dbReference type="PROSITE" id="PS00108">
    <property type="entry name" value="PROTEIN_KINASE_ST"/>
    <property type="match status" value="1"/>
</dbReference>
<feature type="region of interest" description="Disordered" evidence="10">
    <location>
        <begin position="2004"/>
        <end position="2054"/>
    </location>
</feature>
<keyword evidence="16" id="KW-1185">Reference proteome</keyword>
<feature type="compositionally biased region" description="Acidic residues" evidence="10">
    <location>
        <begin position="1829"/>
        <end position="1838"/>
    </location>
</feature>
<keyword evidence="2" id="KW-0723">Serine/threonine-protein kinase</keyword>
<dbReference type="InterPro" id="IPR000014">
    <property type="entry name" value="PAS"/>
</dbReference>
<feature type="region of interest" description="Disordered" evidence="10">
    <location>
        <begin position="302"/>
        <end position="369"/>
    </location>
</feature>
<reference evidence="15 16" key="1">
    <citation type="submission" date="2024-07" db="EMBL/GenBank/DDBJ databases">
        <title>Section-level genome sequencing and comparative genomics of Aspergillus sections Usti and Cavernicolus.</title>
        <authorList>
            <consortium name="Lawrence Berkeley National Laboratory"/>
            <person name="Nybo J.L."/>
            <person name="Vesth T.C."/>
            <person name="Theobald S."/>
            <person name="Frisvad J.C."/>
            <person name="Larsen T.O."/>
            <person name="Kjaerboelling I."/>
            <person name="Rothschild-Mancinelli K."/>
            <person name="Lyhne E.K."/>
            <person name="Kogle M.E."/>
            <person name="Barry K."/>
            <person name="Clum A."/>
            <person name="Na H."/>
            <person name="Ledsgaard L."/>
            <person name="Lin J."/>
            <person name="Lipzen A."/>
            <person name="Kuo A."/>
            <person name="Riley R."/>
            <person name="Mondo S."/>
            <person name="LaButti K."/>
            <person name="Haridas S."/>
            <person name="Pangalinan J."/>
            <person name="Salamov A.A."/>
            <person name="Simmons B.A."/>
            <person name="Magnuson J.K."/>
            <person name="Chen J."/>
            <person name="Drula E."/>
            <person name="Henrissat B."/>
            <person name="Wiebenga A."/>
            <person name="Lubbers R.J."/>
            <person name="Gomes A.C."/>
            <person name="Makela M.R."/>
            <person name="Stajich J."/>
            <person name="Grigoriev I.V."/>
            <person name="Mortensen U.H."/>
            <person name="De vries R.P."/>
            <person name="Baker S.E."/>
            <person name="Andersen M.R."/>
        </authorList>
    </citation>
    <scope>NUCLEOTIDE SEQUENCE [LARGE SCALE GENOMIC DNA]</scope>
    <source>
        <strain evidence="15 16">CBS 600.67</strain>
    </source>
</reference>
<keyword evidence="3" id="KW-0808">Transferase</keyword>
<dbReference type="InterPro" id="IPR000719">
    <property type="entry name" value="Prot_kinase_dom"/>
</dbReference>
<evidence type="ECO:0000256" key="8">
    <source>
        <dbReference type="ARBA" id="ARBA00048679"/>
    </source>
</evidence>
<feature type="compositionally biased region" description="Low complexity" evidence="10">
    <location>
        <begin position="329"/>
        <end position="347"/>
    </location>
</feature>
<evidence type="ECO:0000256" key="6">
    <source>
        <dbReference type="ARBA" id="ARBA00022840"/>
    </source>
</evidence>
<feature type="compositionally biased region" description="Acidic residues" evidence="10">
    <location>
        <begin position="502"/>
        <end position="513"/>
    </location>
</feature>
<feature type="compositionally biased region" description="Low complexity" evidence="10">
    <location>
        <begin position="1407"/>
        <end position="1421"/>
    </location>
</feature>
<dbReference type="Gene3D" id="3.30.200.20">
    <property type="entry name" value="Phosphorylase Kinase, domain 1"/>
    <property type="match status" value="1"/>
</dbReference>
<dbReference type="SMART" id="SM00448">
    <property type="entry name" value="REC"/>
    <property type="match status" value="1"/>
</dbReference>
<feature type="region of interest" description="Disordered" evidence="10">
    <location>
        <begin position="1309"/>
        <end position="1520"/>
    </location>
</feature>
<dbReference type="InterPro" id="IPR050236">
    <property type="entry name" value="Ser_Thr_kinase_AGC"/>
</dbReference>
<dbReference type="PROSITE" id="PS51285">
    <property type="entry name" value="AGC_KINASE_CTER"/>
    <property type="match status" value="1"/>
</dbReference>
<evidence type="ECO:0000259" key="12">
    <source>
        <dbReference type="PROSITE" id="PS50110"/>
    </source>
</evidence>
<evidence type="ECO:0000259" key="11">
    <source>
        <dbReference type="PROSITE" id="PS50011"/>
    </source>
</evidence>
<feature type="region of interest" description="Disordered" evidence="10">
    <location>
        <begin position="1970"/>
        <end position="1990"/>
    </location>
</feature>
<name>A0ABR4HRW1_9EURO</name>
<evidence type="ECO:0000256" key="10">
    <source>
        <dbReference type="SAM" id="MobiDB-lite"/>
    </source>
</evidence>
<feature type="compositionally biased region" description="Polar residues" evidence="10">
    <location>
        <begin position="1761"/>
        <end position="1780"/>
    </location>
</feature>
<feature type="compositionally biased region" description="Polar residues" evidence="10">
    <location>
        <begin position="1843"/>
        <end position="1855"/>
    </location>
</feature>
<feature type="compositionally biased region" description="Low complexity" evidence="10">
    <location>
        <begin position="1367"/>
        <end position="1396"/>
    </location>
</feature>
<feature type="compositionally biased region" description="Low complexity" evidence="10">
    <location>
        <begin position="1309"/>
        <end position="1335"/>
    </location>
</feature>